<proteinExistence type="predicted"/>
<name>A0AAP0F8A3_9MAGN</name>
<gene>
    <name evidence="2" type="ORF">Scep_022599</name>
</gene>
<protein>
    <submittedName>
        <fullName evidence="2">Uncharacterized protein</fullName>
    </submittedName>
</protein>
<dbReference type="AlphaFoldDB" id="A0AAP0F8A3"/>
<dbReference type="Proteomes" id="UP001419268">
    <property type="component" value="Unassembled WGS sequence"/>
</dbReference>
<dbReference type="EMBL" id="JBBNAG010000009">
    <property type="protein sequence ID" value="KAK9105755.1"/>
    <property type="molecule type" value="Genomic_DNA"/>
</dbReference>
<organism evidence="2 3">
    <name type="scientific">Stephania cephalantha</name>
    <dbReference type="NCBI Taxonomy" id="152367"/>
    <lineage>
        <taxon>Eukaryota</taxon>
        <taxon>Viridiplantae</taxon>
        <taxon>Streptophyta</taxon>
        <taxon>Embryophyta</taxon>
        <taxon>Tracheophyta</taxon>
        <taxon>Spermatophyta</taxon>
        <taxon>Magnoliopsida</taxon>
        <taxon>Ranunculales</taxon>
        <taxon>Menispermaceae</taxon>
        <taxon>Menispermoideae</taxon>
        <taxon>Cissampelideae</taxon>
        <taxon>Stephania</taxon>
    </lineage>
</organism>
<evidence type="ECO:0000313" key="3">
    <source>
        <dbReference type="Proteomes" id="UP001419268"/>
    </source>
</evidence>
<reference evidence="2 3" key="1">
    <citation type="submission" date="2024-01" db="EMBL/GenBank/DDBJ databases">
        <title>Genome assemblies of Stephania.</title>
        <authorList>
            <person name="Yang L."/>
        </authorList>
    </citation>
    <scope>NUCLEOTIDE SEQUENCE [LARGE SCALE GENOMIC DNA]</scope>
    <source>
        <strain evidence="2">JXDWG</strain>
        <tissue evidence="2">Leaf</tissue>
    </source>
</reference>
<comment type="caution">
    <text evidence="2">The sequence shown here is derived from an EMBL/GenBank/DDBJ whole genome shotgun (WGS) entry which is preliminary data.</text>
</comment>
<keyword evidence="3" id="KW-1185">Reference proteome</keyword>
<accession>A0AAP0F8A3</accession>
<evidence type="ECO:0000313" key="2">
    <source>
        <dbReference type="EMBL" id="KAK9105755.1"/>
    </source>
</evidence>
<feature type="region of interest" description="Disordered" evidence="1">
    <location>
        <begin position="93"/>
        <end position="125"/>
    </location>
</feature>
<evidence type="ECO:0000256" key="1">
    <source>
        <dbReference type="SAM" id="MobiDB-lite"/>
    </source>
</evidence>
<sequence>MEYVQQILREHYRPINADRRSVTNLYNDKYLYETKFWEDWVVHEDENSSRNRWTLDAALRFRCMDRDNVTVVDAFDMADRVIAFLSGGDDTYETTGTATQSKRRNNIHRAARQYGRKGKQLRMKP</sequence>
<feature type="compositionally biased region" description="Basic residues" evidence="1">
    <location>
        <begin position="101"/>
        <end position="125"/>
    </location>
</feature>